<sequence length="475" mass="54568">MLLVHPLGYKKESARNDISRIANIIPPIGLTGIAAYLEKRKIQTSVIDCYARPDSDRLICDYISRERPAFIGLSCTTSTFLDGVRIAEMAKSILPQIQVVFGGAHVSALKERVLKDYPVIDYTVVGEGEETLAELLENGRNNISSVMGLIYREKTGEICYTGKRPNSLELDLLPFPAYEKLEGFPLAYRAPLFNYPKAPSSSCITSRGCPYACSYCDRSVFGRSFRFNSAEYMYEHVRYLNERFGVRHIIFYDDQFTFKRERVVDFAKMMINRPLGVSFNCVVRAEHIDYDLLLMLKEAGCWMISIGIETGDENLLSRHRQNADLAFLSEKIKLIKKAGIRTKGLFMIGLPGETEAAINKSMEYVFSNPIDELNVAKFTPFPGSPIYENIHEMGEFNEDWELMDCMNFLFIPKGMTKDRLEELFNKFYRKHFMRPKVLLEYTSMLWRSPDSWVRFMHNLPNVIKFVISNKRLGNS</sequence>
<dbReference type="Gene3D" id="3.40.50.280">
    <property type="entry name" value="Cobalamin-binding domain"/>
    <property type="match status" value="1"/>
</dbReference>
<dbReference type="InterPro" id="IPR007197">
    <property type="entry name" value="rSAM"/>
</dbReference>
<dbReference type="InterPro" id="IPR051198">
    <property type="entry name" value="BchE-like"/>
</dbReference>
<dbReference type="GO" id="GO:0046872">
    <property type="term" value="F:metal ion binding"/>
    <property type="evidence" value="ECO:0007669"/>
    <property type="project" value="UniProtKB-KW"/>
</dbReference>
<keyword evidence="5" id="KW-0411">Iron-sulfur</keyword>
<evidence type="ECO:0000256" key="4">
    <source>
        <dbReference type="ARBA" id="ARBA00023004"/>
    </source>
</evidence>
<dbReference type="SFLD" id="SFLDG01123">
    <property type="entry name" value="methyltransferase_(Class_B)"/>
    <property type="match status" value="1"/>
</dbReference>
<proteinExistence type="predicted"/>
<name>E1YMN6_9BACT</name>
<dbReference type="Gene3D" id="3.80.30.20">
    <property type="entry name" value="tm_1862 like domain"/>
    <property type="match status" value="1"/>
</dbReference>
<dbReference type="GO" id="GO:0003824">
    <property type="term" value="F:catalytic activity"/>
    <property type="evidence" value="ECO:0007669"/>
    <property type="project" value="InterPro"/>
</dbReference>
<dbReference type="Pfam" id="PF02310">
    <property type="entry name" value="B12-binding"/>
    <property type="match status" value="1"/>
</dbReference>
<organism evidence="8">
    <name type="scientific">uncultured Desulfobacterium sp</name>
    <dbReference type="NCBI Taxonomy" id="201089"/>
    <lineage>
        <taxon>Bacteria</taxon>
        <taxon>Pseudomonadati</taxon>
        <taxon>Thermodesulfobacteriota</taxon>
        <taxon>Desulfobacteria</taxon>
        <taxon>Desulfobacterales</taxon>
        <taxon>Desulfobacteriaceae</taxon>
        <taxon>Desulfobacterium</taxon>
        <taxon>environmental samples</taxon>
    </lineage>
</organism>
<dbReference type="GO" id="GO:0005829">
    <property type="term" value="C:cytosol"/>
    <property type="evidence" value="ECO:0007669"/>
    <property type="project" value="TreeGrafter"/>
</dbReference>
<dbReference type="PANTHER" id="PTHR43409:SF16">
    <property type="entry name" value="SLR0320 PROTEIN"/>
    <property type="match status" value="1"/>
</dbReference>
<evidence type="ECO:0000256" key="3">
    <source>
        <dbReference type="ARBA" id="ARBA00022723"/>
    </source>
</evidence>
<dbReference type="GO" id="GO:0031419">
    <property type="term" value="F:cobalamin binding"/>
    <property type="evidence" value="ECO:0007669"/>
    <property type="project" value="InterPro"/>
</dbReference>
<protein>
    <submittedName>
        <fullName evidence="8">Uncharacterized protein</fullName>
    </submittedName>
</protein>
<dbReference type="InterPro" id="IPR034466">
    <property type="entry name" value="Methyltransferase_Class_B"/>
</dbReference>
<accession>E1YMN6</accession>
<dbReference type="SUPFAM" id="SSF102114">
    <property type="entry name" value="Radical SAM enzymes"/>
    <property type="match status" value="1"/>
</dbReference>
<keyword evidence="2" id="KW-0949">S-adenosyl-L-methionine</keyword>
<evidence type="ECO:0000259" key="6">
    <source>
        <dbReference type="PROSITE" id="PS51332"/>
    </source>
</evidence>
<feature type="domain" description="Radical SAM core" evidence="7">
    <location>
        <begin position="195"/>
        <end position="413"/>
    </location>
</feature>
<dbReference type="InterPro" id="IPR006638">
    <property type="entry name" value="Elp3/MiaA/NifB-like_rSAM"/>
</dbReference>
<keyword evidence="3" id="KW-0479">Metal-binding</keyword>
<gene>
    <name evidence="8" type="ORF">N47_N26550</name>
</gene>
<evidence type="ECO:0000256" key="1">
    <source>
        <dbReference type="ARBA" id="ARBA00001966"/>
    </source>
</evidence>
<dbReference type="CDD" id="cd02068">
    <property type="entry name" value="radical_SAM_B12_BD"/>
    <property type="match status" value="1"/>
</dbReference>
<dbReference type="AlphaFoldDB" id="E1YMN6"/>
<evidence type="ECO:0000256" key="5">
    <source>
        <dbReference type="ARBA" id="ARBA00023014"/>
    </source>
</evidence>
<evidence type="ECO:0000313" key="8">
    <source>
        <dbReference type="EMBL" id="CBX31830.1"/>
    </source>
</evidence>
<dbReference type="PROSITE" id="PS51332">
    <property type="entry name" value="B12_BINDING"/>
    <property type="match status" value="1"/>
</dbReference>
<dbReference type="CDD" id="cd01335">
    <property type="entry name" value="Radical_SAM"/>
    <property type="match status" value="1"/>
</dbReference>
<dbReference type="InterPro" id="IPR006158">
    <property type="entry name" value="Cobalamin-bd"/>
</dbReference>
<dbReference type="GO" id="GO:0051539">
    <property type="term" value="F:4 iron, 4 sulfur cluster binding"/>
    <property type="evidence" value="ECO:0007669"/>
    <property type="project" value="UniProtKB-KW"/>
</dbReference>
<dbReference type="PROSITE" id="PS51918">
    <property type="entry name" value="RADICAL_SAM"/>
    <property type="match status" value="1"/>
</dbReference>
<dbReference type="SFLD" id="SFLDS00029">
    <property type="entry name" value="Radical_SAM"/>
    <property type="match status" value="1"/>
</dbReference>
<evidence type="ECO:0000256" key="2">
    <source>
        <dbReference type="ARBA" id="ARBA00022691"/>
    </source>
</evidence>
<dbReference type="EMBL" id="FR695879">
    <property type="protein sequence ID" value="CBX31830.1"/>
    <property type="molecule type" value="Genomic_DNA"/>
</dbReference>
<dbReference type="Pfam" id="PF04055">
    <property type="entry name" value="Radical_SAM"/>
    <property type="match status" value="1"/>
</dbReference>
<dbReference type="SFLD" id="SFLDG01082">
    <property type="entry name" value="B12-binding_domain_containing"/>
    <property type="match status" value="1"/>
</dbReference>
<keyword evidence="4" id="KW-0408">Iron</keyword>
<dbReference type="InterPro" id="IPR058240">
    <property type="entry name" value="rSAM_sf"/>
</dbReference>
<dbReference type="InterPro" id="IPR023404">
    <property type="entry name" value="rSAM_horseshoe"/>
</dbReference>
<reference evidence="8" key="1">
    <citation type="journal article" date="2011" name="Environ. Microbiol.">
        <title>Genomic insights into the metabolic potential of the polycyclic aromatic hydrocarbon degrading sulfate-reducing Deltaproteobacterium N47.</title>
        <authorList>
            <person name="Bergmann F."/>
            <person name="Selesi D."/>
            <person name="Weinmaier T."/>
            <person name="Tischler P."/>
            <person name="Rattei T."/>
            <person name="Meckenstock R.U."/>
        </authorList>
    </citation>
    <scope>NUCLEOTIDE SEQUENCE</scope>
</reference>
<comment type="cofactor">
    <cofactor evidence="1">
        <name>[4Fe-4S] cluster</name>
        <dbReference type="ChEBI" id="CHEBI:49883"/>
    </cofactor>
</comment>
<evidence type="ECO:0000259" key="7">
    <source>
        <dbReference type="PROSITE" id="PS51918"/>
    </source>
</evidence>
<dbReference type="PANTHER" id="PTHR43409">
    <property type="entry name" value="ANAEROBIC MAGNESIUM-PROTOPORPHYRIN IX MONOMETHYL ESTER CYCLASE-RELATED"/>
    <property type="match status" value="1"/>
</dbReference>
<feature type="domain" description="B12-binding" evidence="6">
    <location>
        <begin position="13"/>
        <end position="146"/>
    </location>
</feature>
<dbReference type="SMART" id="SM00729">
    <property type="entry name" value="Elp3"/>
    <property type="match status" value="1"/>
</dbReference>